<dbReference type="InterPro" id="IPR013324">
    <property type="entry name" value="RNA_pol_sigma_r3/r4-like"/>
</dbReference>
<dbReference type="GO" id="GO:0006352">
    <property type="term" value="P:DNA-templated transcription initiation"/>
    <property type="evidence" value="ECO:0007669"/>
    <property type="project" value="InterPro"/>
</dbReference>
<organism evidence="7 8">
    <name type="scientific">Sphingobacterium gobiense</name>
    <dbReference type="NCBI Taxonomy" id="1382456"/>
    <lineage>
        <taxon>Bacteria</taxon>
        <taxon>Pseudomonadati</taxon>
        <taxon>Bacteroidota</taxon>
        <taxon>Sphingobacteriia</taxon>
        <taxon>Sphingobacteriales</taxon>
        <taxon>Sphingobacteriaceae</taxon>
        <taxon>Sphingobacterium</taxon>
    </lineage>
</organism>
<dbReference type="NCBIfam" id="TIGR02937">
    <property type="entry name" value="sigma70-ECF"/>
    <property type="match status" value="1"/>
</dbReference>
<evidence type="ECO:0000259" key="6">
    <source>
        <dbReference type="Pfam" id="PF08281"/>
    </source>
</evidence>
<proteinExistence type="inferred from homology"/>
<dbReference type="InterPro" id="IPR007627">
    <property type="entry name" value="RNA_pol_sigma70_r2"/>
</dbReference>
<dbReference type="Pfam" id="PF08281">
    <property type="entry name" value="Sigma70_r4_2"/>
    <property type="match status" value="1"/>
</dbReference>
<dbReference type="InterPro" id="IPR013249">
    <property type="entry name" value="RNA_pol_sigma70_r4_t2"/>
</dbReference>
<keyword evidence="4" id="KW-0804">Transcription</keyword>
<dbReference type="InterPro" id="IPR014284">
    <property type="entry name" value="RNA_pol_sigma-70_dom"/>
</dbReference>
<reference evidence="7 8" key="1">
    <citation type="submission" date="2018-02" db="EMBL/GenBank/DDBJ databases">
        <title>The draft genome of Sphingobacterium gobiense H7.</title>
        <authorList>
            <person name="Li L."/>
            <person name="Liu L."/>
            <person name="Zhang X."/>
            <person name="Wang T."/>
            <person name="Liang L."/>
        </authorList>
    </citation>
    <scope>NUCLEOTIDE SEQUENCE [LARGE SCALE GENOMIC DNA]</scope>
    <source>
        <strain evidence="7 8">ACCC 05757</strain>
    </source>
</reference>
<dbReference type="Gene3D" id="1.10.1740.10">
    <property type="match status" value="1"/>
</dbReference>
<dbReference type="InterPro" id="IPR039425">
    <property type="entry name" value="RNA_pol_sigma-70-like"/>
</dbReference>
<evidence type="ECO:0000256" key="4">
    <source>
        <dbReference type="ARBA" id="ARBA00023163"/>
    </source>
</evidence>
<dbReference type="EMBL" id="PVBS01000001">
    <property type="protein sequence ID" value="PRD55970.1"/>
    <property type="molecule type" value="Genomic_DNA"/>
</dbReference>
<evidence type="ECO:0000259" key="5">
    <source>
        <dbReference type="Pfam" id="PF04542"/>
    </source>
</evidence>
<gene>
    <name evidence="7" type="ORF">C5749_01370</name>
</gene>
<protein>
    <submittedName>
        <fullName evidence="7">Uncharacterized protein</fullName>
    </submittedName>
</protein>
<evidence type="ECO:0000256" key="1">
    <source>
        <dbReference type="ARBA" id="ARBA00010641"/>
    </source>
</evidence>
<name>A0A2S9JRU2_9SPHI</name>
<evidence type="ECO:0000256" key="3">
    <source>
        <dbReference type="ARBA" id="ARBA00023082"/>
    </source>
</evidence>
<keyword evidence="2" id="KW-0805">Transcription regulation</keyword>
<sequence length="196" mass="23118">MMDELNKQISDLRIGKETALSYLMDQYACALHFFAYKFIKDKQTSSEIVSDAFIKLWERREHFEAIEPIKSFLYLVVKNACLDHLKHSRNKYRYEEANLIELEATDQDILRKIIYTELVELIVYEVKKLPRQQAQVLHLSFMEDKNIQEICDELGTTANTVYFARSKAVATLKKVLAQKKLSLHYLFLLLFFNLPQ</sequence>
<evidence type="ECO:0000313" key="7">
    <source>
        <dbReference type="EMBL" id="PRD55970.1"/>
    </source>
</evidence>
<dbReference type="InterPro" id="IPR013325">
    <property type="entry name" value="RNA_pol_sigma_r2"/>
</dbReference>
<feature type="domain" description="RNA polymerase sigma factor 70 region 4 type 2" evidence="6">
    <location>
        <begin position="126"/>
        <end position="172"/>
    </location>
</feature>
<accession>A0A2S9JRU2</accession>
<dbReference type="SUPFAM" id="SSF88946">
    <property type="entry name" value="Sigma2 domain of RNA polymerase sigma factors"/>
    <property type="match status" value="1"/>
</dbReference>
<feature type="domain" description="RNA polymerase sigma-70 region 2" evidence="5">
    <location>
        <begin position="24"/>
        <end position="89"/>
    </location>
</feature>
<dbReference type="PANTHER" id="PTHR43133:SF46">
    <property type="entry name" value="RNA POLYMERASE SIGMA-70 FACTOR ECF SUBFAMILY"/>
    <property type="match status" value="1"/>
</dbReference>
<dbReference type="PANTHER" id="PTHR43133">
    <property type="entry name" value="RNA POLYMERASE ECF-TYPE SIGMA FACTO"/>
    <property type="match status" value="1"/>
</dbReference>
<evidence type="ECO:0000256" key="2">
    <source>
        <dbReference type="ARBA" id="ARBA00023015"/>
    </source>
</evidence>
<comment type="caution">
    <text evidence="7">The sequence shown here is derived from an EMBL/GenBank/DDBJ whole genome shotgun (WGS) entry which is preliminary data.</text>
</comment>
<dbReference type="Gene3D" id="1.10.10.10">
    <property type="entry name" value="Winged helix-like DNA-binding domain superfamily/Winged helix DNA-binding domain"/>
    <property type="match status" value="1"/>
</dbReference>
<keyword evidence="8" id="KW-1185">Reference proteome</keyword>
<dbReference type="Pfam" id="PF04542">
    <property type="entry name" value="Sigma70_r2"/>
    <property type="match status" value="1"/>
</dbReference>
<dbReference type="OrthoDB" id="656273at2"/>
<dbReference type="InterPro" id="IPR036388">
    <property type="entry name" value="WH-like_DNA-bd_sf"/>
</dbReference>
<dbReference type="AlphaFoldDB" id="A0A2S9JRU2"/>
<dbReference type="GO" id="GO:0003677">
    <property type="term" value="F:DNA binding"/>
    <property type="evidence" value="ECO:0007669"/>
    <property type="project" value="InterPro"/>
</dbReference>
<dbReference type="GO" id="GO:0016987">
    <property type="term" value="F:sigma factor activity"/>
    <property type="evidence" value="ECO:0007669"/>
    <property type="project" value="UniProtKB-KW"/>
</dbReference>
<evidence type="ECO:0000313" key="8">
    <source>
        <dbReference type="Proteomes" id="UP000238642"/>
    </source>
</evidence>
<comment type="similarity">
    <text evidence="1">Belongs to the sigma-70 factor family. ECF subfamily.</text>
</comment>
<dbReference type="Proteomes" id="UP000238642">
    <property type="component" value="Unassembled WGS sequence"/>
</dbReference>
<dbReference type="SUPFAM" id="SSF88659">
    <property type="entry name" value="Sigma3 and sigma4 domains of RNA polymerase sigma factors"/>
    <property type="match status" value="1"/>
</dbReference>
<dbReference type="RefSeq" id="WP_105722327.1">
    <property type="nucleotide sequence ID" value="NZ_PVBS01000001.1"/>
</dbReference>
<keyword evidence="3" id="KW-0731">Sigma factor</keyword>